<dbReference type="EMBL" id="FO203522">
    <property type="protein sequence ID" value="CCO24006.1"/>
    <property type="molecule type" value="Genomic_DNA"/>
</dbReference>
<accession>L0REN7</accession>
<protein>
    <recommendedName>
        <fullName evidence="3">HTH cro/C1-type domain-containing protein</fullName>
    </recommendedName>
</protein>
<keyword evidence="2" id="KW-1185">Reference proteome</keyword>
<dbReference type="GO" id="GO:0003677">
    <property type="term" value="F:DNA binding"/>
    <property type="evidence" value="ECO:0007669"/>
    <property type="project" value="InterPro"/>
</dbReference>
<evidence type="ECO:0008006" key="3">
    <source>
        <dbReference type="Google" id="ProtNLM"/>
    </source>
</evidence>
<dbReference type="HOGENOM" id="CLU_2600332_0_0_7"/>
<dbReference type="Gene3D" id="1.10.260.40">
    <property type="entry name" value="lambda repressor-like DNA-binding domains"/>
    <property type="match status" value="1"/>
</dbReference>
<dbReference type="SUPFAM" id="SSF47413">
    <property type="entry name" value="lambda repressor-like DNA-binding domains"/>
    <property type="match status" value="1"/>
</dbReference>
<evidence type="ECO:0000313" key="2">
    <source>
        <dbReference type="Proteomes" id="UP000010808"/>
    </source>
</evidence>
<dbReference type="InterPro" id="IPR010982">
    <property type="entry name" value="Lambda_DNA-bd_dom_sf"/>
</dbReference>
<name>L0REN7_9BACT</name>
<gene>
    <name evidence="1" type="ORF">DESAM_21729</name>
</gene>
<proteinExistence type="predicted"/>
<evidence type="ECO:0000313" key="1">
    <source>
        <dbReference type="EMBL" id="CCO24006.1"/>
    </source>
</evidence>
<dbReference type="Pfam" id="PF13560">
    <property type="entry name" value="HTH_31"/>
    <property type="match status" value="1"/>
</dbReference>
<reference evidence="1 2" key="1">
    <citation type="submission" date="2012-10" db="EMBL/GenBank/DDBJ databases">
        <authorList>
            <person name="Genoscope - CEA"/>
        </authorList>
    </citation>
    <scope>NUCLEOTIDE SEQUENCE [LARGE SCALE GENOMIC DNA]</scope>
    <source>
        <strain evidence="2">AM13 / DSM 14728</strain>
    </source>
</reference>
<organism evidence="1 2">
    <name type="scientific">Maridesulfovibrio hydrothermalis AM13 = DSM 14728</name>
    <dbReference type="NCBI Taxonomy" id="1121451"/>
    <lineage>
        <taxon>Bacteria</taxon>
        <taxon>Pseudomonadati</taxon>
        <taxon>Thermodesulfobacteriota</taxon>
        <taxon>Desulfovibrionia</taxon>
        <taxon>Desulfovibrionales</taxon>
        <taxon>Desulfovibrionaceae</taxon>
        <taxon>Maridesulfovibrio</taxon>
    </lineage>
</organism>
<dbReference type="Proteomes" id="UP000010808">
    <property type="component" value="Chromosome"/>
</dbReference>
<dbReference type="AlphaFoldDB" id="L0REN7"/>
<dbReference type="KEGG" id="dhy:DESAM_21729"/>
<dbReference type="InterPro" id="IPR001387">
    <property type="entry name" value="Cro/C1-type_HTH"/>
</dbReference>
<sequence length="79" mass="9209">MCQQFRMNKLLQTINERKISFAEVGRLVGYGRDTISRHCNGQRQISAEAALRYNKALGIPLHEMRPDIFEINETEDEKE</sequence>
<dbReference type="STRING" id="1121451.DESAM_21729"/>
<dbReference type="CDD" id="cd00093">
    <property type="entry name" value="HTH_XRE"/>
    <property type="match status" value="1"/>
</dbReference>